<evidence type="ECO:0000313" key="10">
    <source>
        <dbReference type="EMBL" id="WPK12758.1"/>
    </source>
</evidence>
<dbReference type="Gene3D" id="3.40.190.10">
    <property type="entry name" value="Periplasmic binding protein-like II"/>
    <property type="match status" value="2"/>
</dbReference>
<dbReference type="Proteomes" id="UP001322664">
    <property type="component" value="Chromosome"/>
</dbReference>
<organism evidence="10 11">
    <name type="scientific">Lysinibacillus louembei</name>
    <dbReference type="NCBI Taxonomy" id="1470088"/>
    <lineage>
        <taxon>Bacteria</taxon>
        <taxon>Bacillati</taxon>
        <taxon>Bacillota</taxon>
        <taxon>Bacilli</taxon>
        <taxon>Bacillales</taxon>
        <taxon>Bacillaceae</taxon>
        <taxon>Lysinibacillus</taxon>
    </lineage>
</organism>
<keyword evidence="11" id="KW-1185">Reference proteome</keyword>
<dbReference type="EMBL" id="CP137624">
    <property type="protein sequence ID" value="WPK12758.1"/>
    <property type="molecule type" value="Genomic_DNA"/>
</dbReference>
<evidence type="ECO:0000256" key="6">
    <source>
        <dbReference type="RuleBase" id="RU003744"/>
    </source>
</evidence>
<dbReference type="InterPro" id="IPR001320">
    <property type="entry name" value="Iontro_rcpt_C"/>
</dbReference>
<evidence type="ECO:0000256" key="5">
    <source>
        <dbReference type="ARBA" id="ARBA00023288"/>
    </source>
</evidence>
<dbReference type="RefSeq" id="WP_293925931.1">
    <property type="nucleotide sequence ID" value="NZ_CP137624.1"/>
</dbReference>
<protein>
    <submittedName>
        <fullName evidence="10">Basic amino acid ABC transporter substrate-binding protein</fullName>
    </submittedName>
</protein>
<feature type="domain" description="Solute-binding protein family 3/N-terminal" evidence="8">
    <location>
        <begin position="41"/>
        <end position="264"/>
    </location>
</feature>
<accession>A0ABZ0S0N0</accession>
<proteinExistence type="inferred from homology"/>
<feature type="signal peptide" evidence="7">
    <location>
        <begin position="1"/>
        <end position="19"/>
    </location>
</feature>
<dbReference type="InterPro" id="IPR018313">
    <property type="entry name" value="SBP_3_CS"/>
</dbReference>
<comment type="subcellular location">
    <subcellularLocation>
        <location evidence="1">Cell envelope</location>
    </subcellularLocation>
</comment>
<feature type="chain" id="PRO_5046056040" evidence="7">
    <location>
        <begin position="20"/>
        <end position="264"/>
    </location>
</feature>
<dbReference type="PANTHER" id="PTHR35936:SF17">
    <property type="entry name" value="ARGININE-BINDING EXTRACELLULAR PROTEIN ARTP"/>
    <property type="match status" value="1"/>
</dbReference>
<evidence type="ECO:0000259" key="8">
    <source>
        <dbReference type="SMART" id="SM00062"/>
    </source>
</evidence>
<gene>
    <name evidence="10" type="ORF">R6U77_03380</name>
</gene>
<evidence type="ECO:0000313" key="11">
    <source>
        <dbReference type="Proteomes" id="UP001322664"/>
    </source>
</evidence>
<feature type="domain" description="Ionotropic glutamate receptor C-terminal" evidence="9">
    <location>
        <begin position="41"/>
        <end position="264"/>
    </location>
</feature>
<evidence type="ECO:0000256" key="1">
    <source>
        <dbReference type="ARBA" id="ARBA00004196"/>
    </source>
</evidence>
<keyword evidence="3 7" id="KW-0732">Signal</keyword>
<evidence type="ECO:0000259" key="9">
    <source>
        <dbReference type="SMART" id="SM00079"/>
    </source>
</evidence>
<comment type="similarity">
    <text evidence="2 6">Belongs to the bacterial solute-binding protein 3 family.</text>
</comment>
<evidence type="ECO:0000256" key="2">
    <source>
        <dbReference type="ARBA" id="ARBA00010333"/>
    </source>
</evidence>
<dbReference type="SMART" id="SM00062">
    <property type="entry name" value="PBPb"/>
    <property type="match status" value="1"/>
</dbReference>
<evidence type="ECO:0000256" key="7">
    <source>
        <dbReference type="SAM" id="SignalP"/>
    </source>
</evidence>
<dbReference type="Pfam" id="PF00497">
    <property type="entry name" value="SBP_bac_3"/>
    <property type="match status" value="1"/>
</dbReference>
<sequence length="264" mass="28955">MKQKFSVLLMVITAVLVLAACGTKDGGNASNDPGTDGDNKVYMVGTEATFAPFESIDADGNIVGIDVDILQAIADEVGIQVEWRNVGWDAVFSMINNKETDIGASGITITEDRQKTFDFTEPYYESKLLIALPSDSTISSLDELKDKKIAVQINATGHVAAKKLQGEMSKNILAFESQPLAIQEMLNGNADAVIGDNAVVYEYMKANPDKKLKIVEDDAFEREYYGLMVRKGNKELLDKLNEGLQKIKENGKLEEITGSAFWKE</sequence>
<dbReference type="PANTHER" id="PTHR35936">
    <property type="entry name" value="MEMBRANE-BOUND LYTIC MUREIN TRANSGLYCOSYLASE F"/>
    <property type="match status" value="1"/>
</dbReference>
<dbReference type="SMART" id="SM00079">
    <property type="entry name" value="PBPe"/>
    <property type="match status" value="1"/>
</dbReference>
<dbReference type="PROSITE" id="PS51257">
    <property type="entry name" value="PROKAR_LIPOPROTEIN"/>
    <property type="match status" value="1"/>
</dbReference>
<keyword evidence="5" id="KW-0449">Lipoprotein</keyword>
<evidence type="ECO:0000256" key="3">
    <source>
        <dbReference type="ARBA" id="ARBA00022729"/>
    </source>
</evidence>
<reference evidence="10 11" key="1">
    <citation type="submission" date="2023-09" db="EMBL/GenBank/DDBJ databases">
        <authorList>
            <person name="Page C.A."/>
            <person name="Perez-Diaz I.M."/>
        </authorList>
    </citation>
    <scope>NUCLEOTIDE SEQUENCE [LARGE SCALE GENOMIC DNA]</scope>
    <source>
        <strain evidence="10 11">Ll15</strain>
    </source>
</reference>
<keyword evidence="4" id="KW-0564">Palmitate</keyword>
<dbReference type="CDD" id="cd13624">
    <property type="entry name" value="PBP2_Arg_Lys_His"/>
    <property type="match status" value="1"/>
</dbReference>
<evidence type="ECO:0000256" key="4">
    <source>
        <dbReference type="ARBA" id="ARBA00023139"/>
    </source>
</evidence>
<dbReference type="SUPFAM" id="SSF53850">
    <property type="entry name" value="Periplasmic binding protein-like II"/>
    <property type="match status" value="1"/>
</dbReference>
<dbReference type="PROSITE" id="PS01039">
    <property type="entry name" value="SBP_BACTERIAL_3"/>
    <property type="match status" value="1"/>
</dbReference>
<dbReference type="InterPro" id="IPR001638">
    <property type="entry name" value="Solute-binding_3/MltF_N"/>
</dbReference>
<name>A0ABZ0S0N0_9BACI</name>